<protein>
    <recommendedName>
        <fullName evidence="4">Zona occludens toxin N-terminal domain-containing protein</fullName>
    </recommendedName>
</protein>
<dbReference type="Proteomes" id="UP000237438">
    <property type="component" value="Unassembled WGS sequence"/>
</dbReference>
<proteinExistence type="predicted"/>
<accession>A0A2S4Q1R0</accession>
<sequence length="701" mass="77162">MATTKGQPEQTSAMKEESSNITDPINFLQFPLNLDVKFDSFNFAPITRPNSIATTTQAGGNSITGSPITPTSQLFAEFLTPRSNSDSVFSSLGSKKTNQATTDSGKVDDSVFSLFDTKKPNQATTDTGKVEDSVFSLFGTKKPHQATTDTGKVEDSIFSSLGIKKTNQGTTDTGILKGKINNSEEEKFLFVNRFSSPARMSPGPPISRFAIHPKIVEMSEEERLFQAHLGLLKSSVSNVDDTEISAAPVFSASVLKKHKKRFQQYGFFAGISSILEKNQRDSTLDDPRLFFNISSPSSAFICGSQGSGKSHTLSCLLENCLMRSDLSDLKNPLAALVLHYDEFTSNSRGTPCEAAYLASNPNIKVRVLCSPTNLETIKRTYAALNVTIEPLHINQTDLNTKRMLDLMAVNTEDGPMPLYLHSINRILRELRLEQQKNDTQFNYSEFKSKVKSTGLTPTQLAPLNQRLDTLESFMPKSQTTQNSWGRQTSLSKHQERGNEWTIKGGTLTIVDLSCPCVTSEGACALFNMCVGLFLEQKTEIGRIVALDEAHKYMNSTVEASTLTSTLLTSIRMQRHNGTRVFISTQEPTISPALLDLCSITIVHRFSSPEWLRCLRQHIAALNHEQLDFEEVDFDVTNKVNGNFGSMTQKQILAQIVKLDVGGALLFAPSAMIGSQKLGIGYLHIKVRNRVSADGGKSIMAV</sequence>
<dbReference type="Gene3D" id="3.40.50.300">
    <property type="entry name" value="P-loop containing nucleotide triphosphate hydrolases"/>
    <property type="match status" value="1"/>
</dbReference>
<evidence type="ECO:0000256" key="1">
    <source>
        <dbReference type="SAM" id="MobiDB-lite"/>
    </source>
</evidence>
<name>A0A2S4Q1R0_9PEZI</name>
<keyword evidence="3" id="KW-1185">Reference proteome</keyword>
<comment type="caution">
    <text evidence="2">The sequence shown here is derived from an EMBL/GenBank/DDBJ whole genome shotgun (WGS) entry which is preliminary data.</text>
</comment>
<dbReference type="InterPro" id="IPR053236">
    <property type="entry name" value="Cornifin"/>
</dbReference>
<dbReference type="STRING" id="225359.A0A2S4Q1R0"/>
<dbReference type="OrthoDB" id="2316594at2759"/>
<evidence type="ECO:0000313" key="2">
    <source>
        <dbReference type="EMBL" id="POS88239.1"/>
    </source>
</evidence>
<dbReference type="SUPFAM" id="SSF52540">
    <property type="entry name" value="P-loop containing nucleoside triphosphate hydrolases"/>
    <property type="match status" value="1"/>
</dbReference>
<feature type="region of interest" description="Disordered" evidence="1">
    <location>
        <begin position="1"/>
        <end position="20"/>
    </location>
</feature>
<dbReference type="PANTHER" id="PTHR13884:SF16">
    <property type="entry name" value="AAA+ ATPASE DOMAIN-CONTAINING PROTEIN-RELATED"/>
    <property type="match status" value="1"/>
</dbReference>
<dbReference type="InterPro" id="IPR027417">
    <property type="entry name" value="P-loop_NTPase"/>
</dbReference>
<dbReference type="EMBL" id="PEDP01000017">
    <property type="protein sequence ID" value="POS88239.1"/>
    <property type="molecule type" value="Genomic_DNA"/>
</dbReference>
<gene>
    <name evidence="2" type="ORF">EPUL_000067</name>
</gene>
<evidence type="ECO:0008006" key="4">
    <source>
        <dbReference type="Google" id="ProtNLM"/>
    </source>
</evidence>
<dbReference type="AlphaFoldDB" id="A0A2S4Q1R0"/>
<evidence type="ECO:0000313" key="3">
    <source>
        <dbReference type="Proteomes" id="UP000237438"/>
    </source>
</evidence>
<dbReference type="PANTHER" id="PTHR13884">
    <property type="entry name" value="DUF853 DOMAIN-CONTAINING PROTEIN"/>
    <property type="match status" value="1"/>
</dbReference>
<reference evidence="2 3" key="1">
    <citation type="submission" date="2017-10" db="EMBL/GenBank/DDBJ databases">
        <title>Development of genomic resources for the powdery mildew, Erysiphe pulchra.</title>
        <authorList>
            <person name="Wadl P.A."/>
            <person name="Mack B.M."/>
            <person name="Moore G."/>
            <person name="Beltz S.B."/>
        </authorList>
    </citation>
    <scope>NUCLEOTIDE SEQUENCE [LARGE SCALE GENOMIC DNA]</scope>
    <source>
        <strain evidence="2">Cflorida</strain>
    </source>
</reference>
<organism evidence="2 3">
    <name type="scientific">Erysiphe pulchra</name>
    <dbReference type="NCBI Taxonomy" id="225359"/>
    <lineage>
        <taxon>Eukaryota</taxon>
        <taxon>Fungi</taxon>
        <taxon>Dikarya</taxon>
        <taxon>Ascomycota</taxon>
        <taxon>Pezizomycotina</taxon>
        <taxon>Leotiomycetes</taxon>
        <taxon>Erysiphales</taxon>
        <taxon>Erysiphaceae</taxon>
        <taxon>Erysiphe</taxon>
    </lineage>
</organism>